<gene>
    <name evidence="3" type="ORF">HMN09_00611100</name>
</gene>
<dbReference type="Proteomes" id="UP000613580">
    <property type="component" value="Unassembled WGS sequence"/>
</dbReference>
<sequence length="121" mass="13869">MSSSPAPTAPASAQPRARRPVTEIIENEFRAFDCDSIIVPFQAETARDATFQQEMNELILEATLEMHAWASARPFHETDAATSKYEQQVLELQQQENEQEKTRQRLQEFVTRMRTALALLM</sequence>
<feature type="compositionally biased region" description="Low complexity" evidence="2">
    <location>
        <begin position="1"/>
        <end position="15"/>
    </location>
</feature>
<evidence type="ECO:0000313" key="4">
    <source>
        <dbReference type="Proteomes" id="UP000613580"/>
    </source>
</evidence>
<evidence type="ECO:0000256" key="2">
    <source>
        <dbReference type="SAM" id="MobiDB-lite"/>
    </source>
</evidence>
<dbReference type="AlphaFoldDB" id="A0A8H6WAB7"/>
<dbReference type="EMBL" id="JACAZE010000007">
    <property type="protein sequence ID" value="KAF7310682.1"/>
    <property type="molecule type" value="Genomic_DNA"/>
</dbReference>
<organism evidence="3 4">
    <name type="scientific">Mycena chlorophos</name>
    <name type="common">Agaric fungus</name>
    <name type="synonym">Agaricus chlorophos</name>
    <dbReference type="NCBI Taxonomy" id="658473"/>
    <lineage>
        <taxon>Eukaryota</taxon>
        <taxon>Fungi</taxon>
        <taxon>Dikarya</taxon>
        <taxon>Basidiomycota</taxon>
        <taxon>Agaricomycotina</taxon>
        <taxon>Agaricomycetes</taxon>
        <taxon>Agaricomycetidae</taxon>
        <taxon>Agaricales</taxon>
        <taxon>Marasmiineae</taxon>
        <taxon>Mycenaceae</taxon>
        <taxon>Mycena</taxon>
    </lineage>
</organism>
<protein>
    <submittedName>
        <fullName evidence="3">Uncharacterized protein</fullName>
    </submittedName>
</protein>
<keyword evidence="4" id="KW-1185">Reference proteome</keyword>
<name>A0A8H6WAB7_MYCCL</name>
<keyword evidence="1" id="KW-0175">Coiled coil</keyword>
<evidence type="ECO:0000313" key="3">
    <source>
        <dbReference type="EMBL" id="KAF7310682.1"/>
    </source>
</evidence>
<comment type="caution">
    <text evidence="3">The sequence shown here is derived from an EMBL/GenBank/DDBJ whole genome shotgun (WGS) entry which is preliminary data.</text>
</comment>
<feature type="coiled-coil region" evidence="1">
    <location>
        <begin position="78"/>
        <end position="112"/>
    </location>
</feature>
<accession>A0A8H6WAB7</accession>
<evidence type="ECO:0000256" key="1">
    <source>
        <dbReference type="SAM" id="Coils"/>
    </source>
</evidence>
<feature type="region of interest" description="Disordered" evidence="2">
    <location>
        <begin position="1"/>
        <end position="20"/>
    </location>
</feature>
<dbReference type="OrthoDB" id="3224400at2759"/>
<reference evidence="3" key="1">
    <citation type="submission" date="2020-05" db="EMBL/GenBank/DDBJ databases">
        <title>Mycena genomes resolve the evolution of fungal bioluminescence.</title>
        <authorList>
            <person name="Tsai I.J."/>
        </authorList>
    </citation>
    <scope>NUCLEOTIDE SEQUENCE</scope>
    <source>
        <strain evidence="3">110903Hualien_Pintung</strain>
    </source>
</reference>
<proteinExistence type="predicted"/>